<dbReference type="GO" id="GO:0000155">
    <property type="term" value="F:phosphorelay sensor kinase activity"/>
    <property type="evidence" value="ECO:0007669"/>
    <property type="project" value="InterPro"/>
</dbReference>
<keyword evidence="6" id="KW-0902">Two-component regulatory system</keyword>
<keyword evidence="3" id="KW-0597">Phosphoprotein</keyword>
<dbReference type="EC" id="2.7.13.3" evidence="2"/>
<dbReference type="PRINTS" id="PR00344">
    <property type="entry name" value="BCTRLSENSOR"/>
</dbReference>
<evidence type="ECO:0000256" key="2">
    <source>
        <dbReference type="ARBA" id="ARBA00012438"/>
    </source>
</evidence>
<evidence type="ECO:0000256" key="5">
    <source>
        <dbReference type="ARBA" id="ARBA00022777"/>
    </source>
</evidence>
<sequence>MRLYAFITQHIELILEAFEDFARTVETPMPDLDAAGLRNHAEAMLRTVALDMAASQTARQQFEKSRGMQATSSVETAAQAHAVTRLSAGFTLDQVVAEYCALRASVLRLWFAQQRADEPHAIDDMVRFNEAIDQALSESITSYGIAVETTRKLVLGVLGHDLRTPMTAALLGAEMLSRKGQLNERDRKIADQIAASVTRSRQIVTDLLDLAKANLGTGIPIQKEPVDLSQVCHTLVDELRISRPEITVVLKGGQQAFGQFDVTRMGQVFSNLIANAFHHGDHARPITVTLTQRPEAVEFSVHNWGKPIAPDVVPHLFNPQARYSRLASEHHEASGGLGLGLFIVGEIVARHGGAIDVASNSSSGTTFRVSLPLA</sequence>
<dbReference type="CDD" id="cd00082">
    <property type="entry name" value="HisKA"/>
    <property type="match status" value="1"/>
</dbReference>
<protein>
    <recommendedName>
        <fullName evidence="2">histidine kinase</fullName>
        <ecNumber evidence="2">2.7.13.3</ecNumber>
    </recommendedName>
</protein>
<dbReference type="Gene3D" id="3.30.565.10">
    <property type="entry name" value="Histidine kinase-like ATPase, C-terminal domain"/>
    <property type="match status" value="1"/>
</dbReference>
<accession>A0A1Y3L6Q6</accession>
<evidence type="ECO:0000256" key="6">
    <source>
        <dbReference type="ARBA" id="ARBA00023012"/>
    </source>
</evidence>
<dbReference type="InterPro" id="IPR050736">
    <property type="entry name" value="Sensor_HK_Regulatory"/>
</dbReference>
<dbReference type="InterPro" id="IPR036890">
    <property type="entry name" value="HATPase_C_sf"/>
</dbReference>
<dbReference type="PROSITE" id="PS50109">
    <property type="entry name" value="HIS_KIN"/>
    <property type="match status" value="1"/>
</dbReference>
<dbReference type="SMART" id="SM00388">
    <property type="entry name" value="HisKA"/>
    <property type="match status" value="1"/>
</dbReference>
<evidence type="ECO:0000256" key="3">
    <source>
        <dbReference type="ARBA" id="ARBA00022553"/>
    </source>
</evidence>
<dbReference type="Proteomes" id="UP000196082">
    <property type="component" value="Unassembled WGS sequence"/>
</dbReference>
<dbReference type="Pfam" id="PF02518">
    <property type="entry name" value="HATPase_c"/>
    <property type="match status" value="1"/>
</dbReference>
<comment type="caution">
    <text evidence="8">The sequence shown here is derived from an EMBL/GenBank/DDBJ whole genome shotgun (WGS) entry which is preliminary data.</text>
</comment>
<dbReference type="InterPro" id="IPR005467">
    <property type="entry name" value="His_kinase_dom"/>
</dbReference>
<dbReference type="PANTHER" id="PTHR43711">
    <property type="entry name" value="TWO-COMPONENT HISTIDINE KINASE"/>
    <property type="match status" value="1"/>
</dbReference>
<dbReference type="Gene3D" id="1.10.287.130">
    <property type="match status" value="1"/>
</dbReference>
<feature type="domain" description="Histidine kinase" evidence="7">
    <location>
        <begin position="157"/>
        <end position="374"/>
    </location>
</feature>
<name>A0A1Y3L6Q6_PSEPU</name>
<dbReference type="SUPFAM" id="SSF47384">
    <property type="entry name" value="Homodimeric domain of signal transducing histidine kinase"/>
    <property type="match status" value="1"/>
</dbReference>
<evidence type="ECO:0000256" key="1">
    <source>
        <dbReference type="ARBA" id="ARBA00000085"/>
    </source>
</evidence>
<keyword evidence="5 8" id="KW-0418">Kinase</keyword>
<dbReference type="AlphaFoldDB" id="A0A1Y3L6Q6"/>
<dbReference type="InterPro" id="IPR003661">
    <property type="entry name" value="HisK_dim/P_dom"/>
</dbReference>
<evidence type="ECO:0000313" key="9">
    <source>
        <dbReference type="Proteomes" id="UP000196082"/>
    </source>
</evidence>
<evidence type="ECO:0000313" key="8">
    <source>
        <dbReference type="EMBL" id="OUM33759.1"/>
    </source>
</evidence>
<proteinExistence type="predicted"/>
<gene>
    <name evidence="8" type="ORF">B8W72_11895</name>
</gene>
<evidence type="ECO:0000259" key="7">
    <source>
        <dbReference type="PROSITE" id="PS50109"/>
    </source>
</evidence>
<reference evidence="8 9" key="1">
    <citation type="submission" date="2017-05" db="EMBL/GenBank/DDBJ databases">
        <title>Whole genome sequence of Pseudomonas putida isolate 1312 commercialized as a biostimulant.</title>
        <authorList>
            <person name="Crovadore J."/>
            <person name="Blanc P."/>
            <person name="Chablais R."/>
            <person name="Cochard B."/>
            <person name="Grizard D."/>
            <person name="Lefort F."/>
        </authorList>
    </citation>
    <scope>NUCLEOTIDE SEQUENCE [LARGE SCALE GENOMIC DNA]</scope>
    <source>
        <strain evidence="8 9">1312</strain>
    </source>
</reference>
<dbReference type="InterPro" id="IPR003594">
    <property type="entry name" value="HATPase_dom"/>
</dbReference>
<dbReference type="InterPro" id="IPR004358">
    <property type="entry name" value="Sig_transdc_His_kin-like_C"/>
</dbReference>
<dbReference type="EMBL" id="NFSB01000072">
    <property type="protein sequence ID" value="OUM33759.1"/>
    <property type="molecule type" value="Genomic_DNA"/>
</dbReference>
<comment type="catalytic activity">
    <reaction evidence="1">
        <text>ATP + protein L-histidine = ADP + protein N-phospho-L-histidine.</text>
        <dbReference type="EC" id="2.7.13.3"/>
    </reaction>
</comment>
<keyword evidence="4" id="KW-0808">Transferase</keyword>
<evidence type="ECO:0000256" key="4">
    <source>
        <dbReference type="ARBA" id="ARBA00022679"/>
    </source>
</evidence>
<dbReference type="Pfam" id="PF00512">
    <property type="entry name" value="HisKA"/>
    <property type="match status" value="1"/>
</dbReference>
<dbReference type="PANTHER" id="PTHR43711:SF31">
    <property type="entry name" value="HISTIDINE KINASE"/>
    <property type="match status" value="1"/>
</dbReference>
<organism evidence="8 9">
    <name type="scientific">Pseudomonas putida</name>
    <name type="common">Arthrobacter siderocapsulatus</name>
    <dbReference type="NCBI Taxonomy" id="303"/>
    <lineage>
        <taxon>Bacteria</taxon>
        <taxon>Pseudomonadati</taxon>
        <taxon>Pseudomonadota</taxon>
        <taxon>Gammaproteobacteria</taxon>
        <taxon>Pseudomonadales</taxon>
        <taxon>Pseudomonadaceae</taxon>
        <taxon>Pseudomonas</taxon>
    </lineage>
</organism>
<dbReference type="CDD" id="cd00075">
    <property type="entry name" value="HATPase"/>
    <property type="match status" value="1"/>
</dbReference>
<dbReference type="SUPFAM" id="SSF55874">
    <property type="entry name" value="ATPase domain of HSP90 chaperone/DNA topoisomerase II/histidine kinase"/>
    <property type="match status" value="1"/>
</dbReference>
<dbReference type="SMART" id="SM00387">
    <property type="entry name" value="HATPase_c"/>
    <property type="match status" value="1"/>
</dbReference>
<dbReference type="InterPro" id="IPR036097">
    <property type="entry name" value="HisK_dim/P_sf"/>
</dbReference>
<dbReference type="RefSeq" id="WP_086976101.1">
    <property type="nucleotide sequence ID" value="NZ_NFSB01000072.1"/>
</dbReference>